<proteinExistence type="inferred from homology"/>
<evidence type="ECO:0000256" key="1">
    <source>
        <dbReference type="ARBA" id="ARBA00008601"/>
    </source>
</evidence>
<dbReference type="EC" id="3.1.3.48" evidence="2"/>
<dbReference type="EMBL" id="KE148171">
    <property type="protein sequence ID" value="EPE03082.1"/>
    <property type="molecule type" value="Genomic_DNA"/>
</dbReference>
<feature type="domain" description="Tyrosine-protein phosphatase" evidence="6">
    <location>
        <begin position="69"/>
        <end position="243"/>
    </location>
</feature>
<protein>
    <recommendedName>
        <fullName evidence="2">protein-tyrosine-phosphatase</fullName>
        <ecNumber evidence="2">3.1.3.48</ecNumber>
    </recommendedName>
</protein>
<reference evidence="8 9" key="1">
    <citation type="journal article" date="2013" name="BMC Genomics">
        <title>The genome and transcriptome of the pine saprophyte Ophiostoma piceae, and a comparison with the bark beetle-associated pine pathogen Grosmannia clavigera.</title>
        <authorList>
            <person name="Haridas S."/>
            <person name="Wang Y."/>
            <person name="Lim L."/>
            <person name="Massoumi Alamouti S."/>
            <person name="Jackman S."/>
            <person name="Docking R."/>
            <person name="Robertson G."/>
            <person name="Birol I."/>
            <person name="Bohlmann J."/>
            <person name="Breuil C."/>
        </authorList>
    </citation>
    <scope>NUCLEOTIDE SEQUENCE [LARGE SCALE GENOMIC DNA]</scope>
    <source>
        <strain evidence="8 9">UAMH 11346</strain>
    </source>
</reference>
<dbReference type="InterPro" id="IPR029021">
    <property type="entry name" value="Prot-tyrosine_phosphatase-like"/>
</dbReference>
<dbReference type="Pfam" id="PF00782">
    <property type="entry name" value="DSPc"/>
    <property type="match status" value="1"/>
</dbReference>
<dbReference type="InterPro" id="IPR020422">
    <property type="entry name" value="TYR_PHOSPHATASE_DUAL_dom"/>
</dbReference>
<evidence type="ECO:0000313" key="9">
    <source>
        <dbReference type="Proteomes" id="UP000016923"/>
    </source>
</evidence>
<feature type="region of interest" description="Disordered" evidence="5">
    <location>
        <begin position="406"/>
        <end position="426"/>
    </location>
</feature>
<gene>
    <name evidence="8" type="ORF">F503_08696</name>
</gene>
<dbReference type="SUPFAM" id="SSF52799">
    <property type="entry name" value="(Phosphotyrosine protein) phosphatases II"/>
    <property type="match status" value="1"/>
</dbReference>
<organism evidence="8 9">
    <name type="scientific">Ophiostoma piceae (strain UAMH 11346)</name>
    <name type="common">Sap stain fungus</name>
    <dbReference type="NCBI Taxonomy" id="1262450"/>
    <lineage>
        <taxon>Eukaryota</taxon>
        <taxon>Fungi</taxon>
        <taxon>Dikarya</taxon>
        <taxon>Ascomycota</taxon>
        <taxon>Pezizomycotina</taxon>
        <taxon>Sordariomycetes</taxon>
        <taxon>Sordariomycetidae</taxon>
        <taxon>Ophiostomatales</taxon>
        <taxon>Ophiostomataceae</taxon>
        <taxon>Ophiostoma</taxon>
    </lineage>
</organism>
<accession>S3BRN6</accession>
<evidence type="ECO:0000256" key="5">
    <source>
        <dbReference type="SAM" id="MobiDB-lite"/>
    </source>
</evidence>
<dbReference type="PROSITE" id="PS50054">
    <property type="entry name" value="TYR_PHOSPHATASE_DUAL"/>
    <property type="match status" value="1"/>
</dbReference>
<dbReference type="AlphaFoldDB" id="S3BRN6"/>
<keyword evidence="4" id="KW-0904">Protein phosphatase</keyword>
<dbReference type="SMART" id="SM00195">
    <property type="entry name" value="DSPc"/>
    <property type="match status" value="1"/>
</dbReference>
<name>S3BRN6_OPHP1</name>
<evidence type="ECO:0000259" key="6">
    <source>
        <dbReference type="PROSITE" id="PS50054"/>
    </source>
</evidence>
<evidence type="ECO:0000259" key="7">
    <source>
        <dbReference type="PROSITE" id="PS50056"/>
    </source>
</evidence>
<dbReference type="PROSITE" id="PS50056">
    <property type="entry name" value="TYR_PHOSPHATASE_2"/>
    <property type="match status" value="1"/>
</dbReference>
<dbReference type="STRING" id="1262450.S3BRN6"/>
<feature type="domain" description="Tyrosine specific protein phosphatases" evidence="7">
    <location>
        <begin position="149"/>
        <end position="221"/>
    </location>
</feature>
<keyword evidence="3" id="KW-0378">Hydrolase</keyword>
<dbReference type="GO" id="GO:0008138">
    <property type="term" value="F:protein tyrosine/serine/threonine phosphatase activity"/>
    <property type="evidence" value="ECO:0007669"/>
    <property type="project" value="TreeGrafter"/>
</dbReference>
<dbReference type="OrthoDB" id="2017893at2759"/>
<comment type="similarity">
    <text evidence="1">Belongs to the protein-tyrosine phosphatase family. Non-receptor class dual specificity subfamily.</text>
</comment>
<dbReference type="VEuPathDB" id="FungiDB:F503_08696"/>
<dbReference type="InterPro" id="IPR016130">
    <property type="entry name" value="Tyr_Pase_AS"/>
</dbReference>
<dbReference type="PANTHER" id="PTHR45848:SF4">
    <property type="entry name" value="DUAL SPECIFICITY PROTEIN PHOSPHATASE 12"/>
    <property type="match status" value="1"/>
</dbReference>
<dbReference type="PANTHER" id="PTHR45848">
    <property type="entry name" value="DUAL SPECIFICITY PROTEIN PHOSPHATASE 12 FAMILY MEMBER"/>
    <property type="match status" value="1"/>
</dbReference>
<dbReference type="InterPro" id="IPR000340">
    <property type="entry name" value="Dual-sp_phosphatase_cat-dom"/>
</dbReference>
<dbReference type="Proteomes" id="UP000016923">
    <property type="component" value="Unassembled WGS sequence"/>
</dbReference>
<evidence type="ECO:0000256" key="2">
    <source>
        <dbReference type="ARBA" id="ARBA00013064"/>
    </source>
</evidence>
<evidence type="ECO:0000256" key="4">
    <source>
        <dbReference type="ARBA" id="ARBA00022912"/>
    </source>
</evidence>
<dbReference type="eggNOG" id="KOG1716">
    <property type="taxonomic scope" value="Eukaryota"/>
</dbReference>
<dbReference type="InterPro" id="IPR000387">
    <property type="entry name" value="Tyr_Pase_dom"/>
</dbReference>
<dbReference type="PROSITE" id="PS00383">
    <property type="entry name" value="TYR_PHOSPHATASE_1"/>
    <property type="match status" value="1"/>
</dbReference>
<dbReference type="OMA" id="FAWQGMQ"/>
<dbReference type="HOGENOM" id="CLU_023312_0_0_1"/>
<keyword evidence="9" id="KW-1185">Reference proteome</keyword>
<evidence type="ECO:0000313" key="8">
    <source>
        <dbReference type="EMBL" id="EPE03082.1"/>
    </source>
</evidence>
<evidence type="ECO:0000256" key="3">
    <source>
        <dbReference type="ARBA" id="ARBA00022801"/>
    </source>
</evidence>
<dbReference type="GO" id="GO:0005634">
    <property type="term" value="C:nucleus"/>
    <property type="evidence" value="ECO:0007669"/>
    <property type="project" value="TreeGrafter"/>
</dbReference>
<dbReference type="Gene3D" id="3.90.190.10">
    <property type="entry name" value="Protein tyrosine phosphatase superfamily"/>
    <property type="match status" value="1"/>
</dbReference>
<sequence>MKVVIIKLCVQLPDSFTALFFQEGSLLKVRQNFLVAFLTSMLTHFIQPYPRPRSQPNIKDDNNAKMPLDRIPGDENLFIGSAIVAAQQKILDAHHVTHIVSTLQYTPAEQTVIANAEAQRVADAPEPKPTPRRRLFVDVDDVEEEDLLVHFPKIVRFIGNAFDKDPKNGVLVHCAMGKSRSATAVIAYLLWRRPGKFGSGREKKESEEAVQHALDLVREARAIAEPNPGFMHQLALWWRMGCPADTEDAVETSPTYQHWLYRKDVEESARIGRAPERLWFGDEEGVQHKMVDGAKRQTKQKKIQLKCKKCRRMLVDSNYIIPHAPEGEEPAEDGKNGCQHHFVEPLSWMRPVLEQGALEGRIVCPNSKCGALVGRYSWQGFKCTCRAWVCPAFSLQESRVDRSIMAEAGDPSNPHNIRMPPGMSKV</sequence>
<dbReference type="GO" id="GO:0004725">
    <property type="term" value="F:protein tyrosine phosphatase activity"/>
    <property type="evidence" value="ECO:0007669"/>
    <property type="project" value="UniProtKB-EC"/>
</dbReference>